<dbReference type="InterPro" id="IPR051408">
    <property type="entry name" value="Phosphate_transprt_permease"/>
</dbReference>
<dbReference type="SUPFAM" id="SSF161098">
    <property type="entry name" value="MetI-like"/>
    <property type="match status" value="1"/>
</dbReference>
<feature type="transmembrane region" description="Helical" evidence="10">
    <location>
        <begin position="204"/>
        <end position="223"/>
    </location>
</feature>
<evidence type="ECO:0000256" key="6">
    <source>
        <dbReference type="ARBA" id="ARBA00022592"/>
    </source>
</evidence>
<dbReference type="Proteomes" id="UP001501495">
    <property type="component" value="Unassembled WGS sequence"/>
</dbReference>
<evidence type="ECO:0000256" key="5">
    <source>
        <dbReference type="ARBA" id="ARBA00022475"/>
    </source>
</evidence>
<evidence type="ECO:0000313" key="13">
    <source>
        <dbReference type="EMBL" id="GAA4117765.1"/>
    </source>
</evidence>
<keyword evidence="5 10" id="KW-1003">Cell membrane</keyword>
<evidence type="ECO:0000256" key="1">
    <source>
        <dbReference type="ARBA" id="ARBA00003510"/>
    </source>
</evidence>
<sequence length="398" mass="42000">MALAPSSVAPPRAVTDPRLAPPPSTDTRPRVRTGGITPEVVSHVATSLLGSLALTWLIYENLITVSGTIGFWLVWYGVFLVMLAAVSATTLDRQGVIDRVVAAIVTTCGLLLVVTLAGIVVFTFVRGKDALGHPNFYSETTAYIGPEAQLDQGGILAAMVGTGQQVLISVLISVPLGLMTAVYLSEVGGRIANVVRRVVETMSAVPTIVAGLFIYSLLIIQLGGERSGFAASLALCVSMIPVVCTTAEVVLRLVPNGLREASLALGTSQWQTVRRVVLPTARPGLVTAVLLGVARVIGETSPVLLVAGNTSEMNADPFHGPQLSLPLFIFTQMRLPFDVALQRAFGAGVVLLFLVVLFFSLARIIGGRPLGRTSPRKQRRLNARFAEAARTDSEGAAA</sequence>
<comment type="subcellular location">
    <subcellularLocation>
        <location evidence="2 10">Cell membrane</location>
        <topology evidence="2 10">Multi-pass membrane protein</topology>
    </subcellularLocation>
</comment>
<name>A0ABP7XJ31_9ACTN</name>
<comment type="similarity">
    <text evidence="3 10">Belongs to the binding-protein-dependent transport system permease family. CysTW subfamily.</text>
</comment>
<keyword evidence="6" id="KW-0592">Phosphate transport</keyword>
<organism evidence="13 14">
    <name type="scientific">Nocardioides fonticola</name>
    <dbReference type="NCBI Taxonomy" id="450363"/>
    <lineage>
        <taxon>Bacteria</taxon>
        <taxon>Bacillati</taxon>
        <taxon>Actinomycetota</taxon>
        <taxon>Actinomycetes</taxon>
        <taxon>Propionibacteriales</taxon>
        <taxon>Nocardioidaceae</taxon>
        <taxon>Nocardioides</taxon>
    </lineage>
</organism>
<evidence type="ECO:0000313" key="14">
    <source>
        <dbReference type="Proteomes" id="UP001501495"/>
    </source>
</evidence>
<feature type="transmembrane region" description="Helical" evidence="10">
    <location>
        <begin position="100"/>
        <end position="125"/>
    </location>
</feature>
<comment type="caution">
    <text evidence="13">The sequence shown here is derived from an EMBL/GenBank/DDBJ whole genome shotgun (WGS) entry which is preliminary data.</text>
</comment>
<proteinExistence type="inferred from homology"/>
<keyword evidence="7 10" id="KW-0812">Transmembrane</keyword>
<dbReference type="PROSITE" id="PS50928">
    <property type="entry name" value="ABC_TM1"/>
    <property type="match status" value="1"/>
</dbReference>
<evidence type="ECO:0000256" key="10">
    <source>
        <dbReference type="RuleBase" id="RU363043"/>
    </source>
</evidence>
<accession>A0ABP7XJ31</accession>
<feature type="region of interest" description="Disordered" evidence="11">
    <location>
        <begin position="1"/>
        <end position="33"/>
    </location>
</feature>
<gene>
    <name evidence="13" type="primary">pstA_1</name>
    <name evidence="13" type="ORF">GCM10022215_18760</name>
</gene>
<dbReference type="EMBL" id="BAAAZH010000012">
    <property type="protein sequence ID" value="GAA4117765.1"/>
    <property type="molecule type" value="Genomic_DNA"/>
</dbReference>
<reference evidence="14" key="1">
    <citation type="journal article" date="2019" name="Int. J. Syst. Evol. Microbiol.">
        <title>The Global Catalogue of Microorganisms (GCM) 10K type strain sequencing project: providing services to taxonomists for standard genome sequencing and annotation.</title>
        <authorList>
            <consortium name="The Broad Institute Genomics Platform"/>
            <consortium name="The Broad Institute Genome Sequencing Center for Infectious Disease"/>
            <person name="Wu L."/>
            <person name="Ma J."/>
        </authorList>
    </citation>
    <scope>NUCLEOTIDE SEQUENCE [LARGE SCALE GENOMIC DNA]</scope>
    <source>
        <strain evidence="14">JCM 16703</strain>
    </source>
</reference>
<feature type="domain" description="ABC transmembrane type-1" evidence="12">
    <location>
        <begin position="159"/>
        <end position="362"/>
    </location>
</feature>
<feature type="transmembrane region" description="Helical" evidence="10">
    <location>
        <begin position="40"/>
        <end position="59"/>
    </location>
</feature>
<keyword evidence="8 10" id="KW-1133">Transmembrane helix</keyword>
<feature type="transmembrane region" description="Helical" evidence="10">
    <location>
        <begin position="344"/>
        <end position="366"/>
    </location>
</feature>
<dbReference type="PANTHER" id="PTHR42922">
    <property type="entry name" value="PHOSPHATE TRANSPORT SYSTEM PERMEASE PROTEIN PSTA"/>
    <property type="match status" value="1"/>
</dbReference>
<protein>
    <recommendedName>
        <fullName evidence="10">Phosphate transport system permease protein PstA</fullName>
    </recommendedName>
</protein>
<evidence type="ECO:0000259" key="12">
    <source>
        <dbReference type="PROSITE" id="PS50928"/>
    </source>
</evidence>
<dbReference type="NCBIfam" id="TIGR00974">
    <property type="entry name" value="3a0107s02c"/>
    <property type="match status" value="1"/>
</dbReference>
<feature type="transmembrane region" description="Helical" evidence="10">
    <location>
        <begin position="65"/>
        <end position="88"/>
    </location>
</feature>
<feature type="transmembrane region" description="Helical" evidence="10">
    <location>
        <begin position="166"/>
        <end position="184"/>
    </location>
</feature>
<dbReference type="CDD" id="cd06261">
    <property type="entry name" value="TM_PBP2"/>
    <property type="match status" value="1"/>
</dbReference>
<dbReference type="PANTHER" id="PTHR42922:SF1">
    <property type="entry name" value="PHOSPHATE TRANSPORT SYSTEM PERMEASE PROTEIN PSTA"/>
    <property type="match status" value="1"/>
</dbReference>
<keyword evidence="9 10" id="KW-0472">Membrane</keyword>
<dbReference type="Pfam" id="PF00528">
    <property type="entry name" value="BPD_transp_1"/>
    <property type="match status" value="1"/>
</dbReference>
<feature type="transmembrane region" description="Helical" evidence="10">
    <location>
        <begin position="229"/>
        <end position="255"/>
    </location>
</feature>
<evidence type="ECO:0000256" key="11">
    <source>
        <dbReference type="SAM" id="MobiDB-lite"/>
    </source>
</evidence>
<evidence type="ECO:0000256" key="3">
    <source>
        <dbReference type="ARBA" id="ARBA00007069"/>
    </source>
</evidence>
<evidence type="ECO:0000256" key="4">
    <source>
        <dbReference type="ARBA" id="ARBA00022448"/>
    </source>
</evidence>
<dbReference type="InterPro" id="IPR005672">
    <property type="entry name" value="Phosphate_PstA"/>
</dbReference>
<evidence type="ECO:0000256" key="7">
    <source>
        <dbReference type="ARBA" id="ARBA00022692"/>
    </source>
</evidence>
<dbReference type="Gene3D" id="1.10.3720.10">
    <property type="entry name" value="MetI-like"/>
    <property type="match status" value="1"/>
</dbReference>
<keyword evidence="4" id="KW-0813">Transport</keyword>
<feature type="transmembrane region" description="Helical" evidence="10">
    <location>
        <begin position="276"/>
        <end position="297"/>
    </location>
</feature>
<keyword evidence="14" id="KW-1185">Reference proteome</keyword>
<dbReference type="RefSeq" id="WP_344733073.1">
    <property type="nucleotide sequence ID" value="NZ_BAAAZH010000012.1"/>
</dbReference>
<evidence type="ECO:0000256" key="2">
    <source>
        <dbReference type="ARBA" id="ARBA00004651"/>
    </source>
</evidence>
<dbReference type="InterPro" id="IPR000515">
    <property type="entry name" value="MetI-like"/>
</dbReference>
<comment type="function">
    <text evidence="1">Part of the binding-protein-dependent transport system for phosphate; probably responsible for the translocation of the substrate across the membrane.</text>
</comment>
<evidence type="ECO:0000256" key="9">
    <source>
        <dbReference type="ARBA" id="ARBA00023136"/>
    </source>
</evidence>
<dbReference type="InterPro" id="IPR035906">
    <property type="entry name" value="MetI-like_sf"/>
</dbReference>
<evidence type="ECO:0000256" key="8">
    <source>
        <dbReference type="ARBA" id="ARBA00022989"/>
    </source>
</evidence>